<name>A0A5D4RM27_9BACI</name>
<evidence type="ECO:0000313" key="2">
    <source>
        <dbReference type="EMBL" id="TYS52040.1"/>
    </source>
</evidence>
<feature type="transmembrane region" description="Helical" evidence="1">
    <location>
        <begin position="7"/>
        <end position="27"/>
    </location>
</feature>
<feature type="transmembrane region" description="Helical" evidence="1">
    <location>
        <begin position="73"/>
        <end position="94"/>
    </location>
</feature>
<proteinExistence type="predicted"/>
<evidence type="ECO:0000256" key="1">
    <source>
        <dbReference type="SAM" id="Phobius"/>
    </source>
</evidence>
<organism evidence="2 3">
    <name type="scientific">Bacillus infantis</name>
    <dbReference type="NCBI Taxonomy" id="324767"/>
    <lineage>
        <taxon>Bacteria</taxon>
        <taxon>Bacillati</taxon>
        <taxon>Bacillota</taxon>
        <taxon>Bacilli</taxon>
        <taxon>Bacillales</taxon>
        <taxon>Bacillaceae</taxon>
        <taxon>Bacillus</taxon>
    </lineage>
</organism>
<feature type="transmembrane region" description="Helical" evidence="1">
    <location>
        <begin position="100"/>
        <end position="119"/>
    </location>
</feature>
<dbReference type="Proteomes" id="UP000322139">
    <property type="component" value="Unassembled WGS sequence"/>
</dbReference>
<feature type="transmembrane region" description="Helical" evidence="1">
    <location>
        <begin position="39"/>
        <end position="61"/>
    </location>
</feature>
<sequence length="141" mass="15858">MLYQKFLTAIAVSLIFSLSIYLIGFIITGREPLLDTLLGLFLTIMFSLAGTLFYGLPVSLLASAPAALFKGNIALQTLFSVFIYGAFTFLAFLLAEENPLLRGSVITCSILFFLLDILFDTRKRRWIFSVWSRKNKRAAEK</sequence>
<dbReference type="AlphaFoldDB" id="A0A5D4RM27"/>
<keyword evidence="1" id="KW-1133">Transmembrane helix</keyword>
<reference evidence="2 3" key="1">
    <citation type="submission" date="2019-08" db="EMBL/GenBank/DDBJ databases">
        <title>Bacillus genomes from the desert of Cuatro Cienegas, Coahuila.</title>
        <authorList>
            <person name="Olmedo-Alvarez G."/>
        </authorList>
    </citation>
    <scope>NUCLEOTIDE SEQUENCE [LARGE SCALE GENOMIC DNA]</scope>
    <source>
        <strain evidence="2 3">CH446_14T</strain>
    </source>
</reference>
<evidence type="ECO:0000313" key="3">
    <source>
        <dbReference type="Proteomes" id="UP000322139"/>
    </source>
</evidence>
<gene>
    <name evidence="2" type="ORF">FZD51_00910</name>
</gene>
<dbReference type="RefSeq" id="WP_148973024.1">
    <property type="nucleotide sequence ID" value="NZ_VTER01000001.1"/>
</dbReference>
<keyword evidence="1" id="KW-0472">Membrane</keyword>
<accession>A0A5D4RM27</accession>
<protein>
    <recommendedName>
        <fullName evidence="4">DUF3021 domain-containing protein</fullName>
    </recommendedName>
</protein>
<evidence type="ECO:0008006" key="4">
    <source>
        <dbReference type="Google" id="ProtNLM"/>
    </source>
</evidence>
<keyword evidence="1" id="KW-0812">Transmembrane</keyword>
<comment type="caution">
    <text evidence="2">The sequence shown here is derived from an EMBL/GenBank/DDBJ whole genome shotgun (WGS) entry which is preliminary data.</text>
</comment>
<dbReference type="EMBL" id="VTER01000001">
    <property type="protein sequence ID" value="TYS52040.1"/>
    <property type="molecule type" value="Genomic_DNA"/>
</dbReference>